<comment type="cofactor">
    <cofactor evidence="1">
        <name>L-ascorbate</name>
        <dbReference type="ChEBI" id="CHEBI:38290"/>
    </cofactor>
</comment>
<reference evidence="6 7" key="1">
    <citation type="submission" date="2020-08" db="EMBL/GenBank/DDBJ databases">
        <title>Plant Genome Project.</title>
        <authorList>
            <person name="Zhang R.-G."/>
        </authorList>
    </citation>
    <scope>NUCLEOTIDE SEQUENCE [LARGE SCALE GENOMIC DNA]</scope>
    <source>
        <tissue evidence="6">Rhizome</tissue>
    </source>
</reference>
<dbReference type="AlphaFoldDB" id="A0A8J5L4Y7"/>
<dbReference type="SUPFAM" id="SSF51197">
    <property type="entry name" value="Clavaminate synthase-like"/>
    <property type="match status" value="1"/>
</dbReference>
<keyword evidence="2" id="KW-0479">Metal-binding</keyword>
<dbReference type="Pfam" id="PF14226">
    <property type="entry name" value="DIOX_N"/>
    <property type="match status" value="1"/>
</dbReference>
<dbReference type="EMBL" id="JACMSC010000009">
    <property type="protein sequence ID" value="KAG6505940.1"/>
    <property type="molecule type" value="Genomic_DNA"/>
</dbReference>
<dbReference type="InterPro" id="IPR027443">
    <property type="entry name" value="IPNS-like_sf"/>
</dbReference>
<keyword evidence="7" id="KW-1185">Reference proteome</keyword>
<evidence type="ECO:0000256" key="1">
    <source>
        <dbReference type="ARBA" id="ARBA00001961"/>
    </source>
</evidence>
<dbReference type="GO" id="GO:0046872">
    <property type="term" value="F:metal ion binding"/>
    <property type="evidence" value="ECO:0007669"/>
    <property type="project" value="UniProtKB-KW"/>
</dbReference>
<comment type="caution">
    <text evidence="6">The sequence shown here is derived from an EMBL/GenBank/DDBJ whole genome shotgun (WGS) entry which is preliminary data.</text>
</comment>
<evidence type="ECO:0000256" key="4">
    <source>
        <dbReference type="ARBA" id="ARBA00023004"/>
    </source>
</evidence>
<sequence length="242" mass="26019">MPTAAGQIQPPRQYHHGTHHLDFESAIEVPDSHAWPDLDDLPSAAAAASPGTSVPVVDLSVSVDAVLGQLASACAAWGAFQVTGHGVPPGLLLRAEAASRRLFALPTSHKLRAARPAEGGASGYGTARISCFFPKLMWSEGFTIAGSPLEHARTLWPAGDPLAFWYKSVVHRAVVDRSRHRISVAYMCGPQKDAKVSPLEKLVEAQGRAAYRAVTWPEYLNLKGKLFGMALESCQEDMLVDE</sequence>
<dbReference type="PANTHER" id="PTHR47990">
    <property type="entry name" value="2-OXOGLUTARATE (2OG) AND FE(II)-DEPENDENT OXYGENASE SUPERFAMILY PROTEIN-RELATED"/>
    <property type="match status" value="1"/>
</dbReference>
<dbReference type="InterPro" id="IPR050231">
    <property type="entry name" value="Iron_ascorbate_oxido_reductase"/>
</dbReference>
<keyword evidence="4" id="KW-0408">Iron</keyword>
<keyword evidence="3" id="KW-0560">Oxidoreductase</keyword>
<accession>A0A8J5L4Y7</accession>
<evidence type="ECO:0000259" key="5">
    <source>
        <dbReference type="Pfam" id="PF14226"/>
    </source>
</evidence>
<evidence type="ECO:0000313" key="6">
    <source>
        <dbReference type="EMBL" id="KAG6505940.1"/>
    </source>
</evidence>
<dbReference type="Gene3D" id="2.60.120.330">
    <property type="entry name" value="B-lactam Antibiotic, Isopenicillin N Synthase, Chain"/>
    <property type="match status" value="2"/>
</dbReference>
<dbReference type="InterPro" id="IPR026992">
    <property type="entry name" value="DIOX_N"/>
</dbReference>
<gene>
    <name evidence="6" type="ORF">ZIOFF_031253</name>
</gene>
<dbReference type="GO" id="GO:0016491">
    <property type="term" value="F:oxidoreductase activity"/>
    <property type="evidence" value="ECO:0007669"/>
    <property type="project" value="UniProtKB-KW"/>
</dbReference>
<proteinExistence type="predicted"/>
<evidence type="ECO:0000313" key="7">
    <source>
        <dbReference type="Proteomes" id="UP000734854"/>
    </source>
</evidence>
<evidence type="ECO:0000256" key="2">
    <source>
        <dbReference type="ARBA" id="ARBA00022723"/>
    </source>
</evidence>
<protein>
    <recommendedName>
        <fullName evidence="5">Non-haem dioxygenase N-terminal domain-containing protein</fullName>
    </recommendedName>
</protein>
<evidence type="ECO:0000256" key="3">
    <source>
        <dbReference type="ARBA" id="ARBA00023002"/>
    </source>
</evidence>
<feature type="domain" description="Non-haem dioxygenase N-terminal" evidence="5">
    <location>
        <begin position="54"/>
        <end position="157"/>
    </location>
</feature>
<organism evidence="6 7">
    <name type="scientific">Zingiber officinale</name>
    <name type="common">Ginger</name>
    <name type="synonym">Amomum zingiber</name>
    <dbReference type="NCBI Taxonomy" id="94328"/>
    <lineage>
        <taxon>Eukaryota</taxon>
        <taxon>Viridiplantae</taxon>
        <taxon>Streptophyta</taxon>
        <taxon>Embryophyta</taxon>
        <taxon>Tracheophyta</taxon>
        <taxon>Spermatophyta</taxon>
        <taxon>Magnoliopsida</taxon>
        <taxon>Liliopsida</taxon>
        <taxon>Zingiberales</taxon>
        <taxon>Zingiberaceae</taxon>
        <taxon>Zingiber</taxon>
    </lineage>
</organism>
<dbReference type="Proteomes" id="UP000734854">
    <property type="component" value="Unassembled WGS sequence"/>
</dbReference>
<name>A0A8J5L4Y7_ZINOF</name>